<evidence type="ECO:0000313" key="3">
    <source>
        <dbReference type="Proteomes" id="UP000822688"/>
    </source>
</evidence>
<gene>
    <name evidence="2" type="ORF">KC19_1G234700</name>
</gene>
<evidence type="ECO:0000256" key="1">
    <source>
        <dbReference type="SAM" id="MobiDB-lite"/>
    </source>
</evidence>
<organism evidence="2 3">
    <name type="scientific">Ceratodon purpureus</name>
    <name type="common">Fire moss</name>
    <name type="synonym">Dicranum purpureum</name>
    <dbReference type="NCBI Taxonomy" id="3225"/>
    <lineage>
        <taxon>Eukaryota</taxon>
        <taxon>Viridiplantae</taxon>
        <taxon>Streptophyta</taxon>
        <taxon>Embryophyta</taxon>
        <taxon>Bryophyta</taxon>
        <taxon>Bryophytina</taxon>
        <taxon>Bryopsida</taxon>
        <taxon>Dicranidae</taxon>
        <taxon>Pseudoditrichales</taxon>
        <taxon>Ditrichaceae</taxon>
        <taxon>Ceratodon</taxon>
    </lineage>
</organism>
<dbReference type="SUPFAM" id="SSF89623">
    <property type="entry name" value="Ribose/Galactose isomerase RpiB/AlsB"/>
    <property type="match status" value="1"/>
</dbReference>
<dbReference type="EMBL" id="CM026421">
    <property type="protein sequence ID" value="KAG0592214.1"/>
    <property type="molecule type" value="Genomic_DNA"/>
</dbReference>
<reference evidence="2" key="1">
    <citation type="submission" date="2020-06" db="EMBL/GenBank/DDBJ databases">
        <title>WGS assembly of Ceratodon purpureus strain R40.</title>
        <authorList>
            <person name="Carey S.B."/>
            <person name="Jenkins J."/>
            <person name="Shu S."/>
            <person name="Lovell J.T."/>
            <person name="Sreedasyam A."/>
            <person name="Maumus F."/>
            <person name="Tiley G.P."/>
            <person name="Fernandez-Pozo N."/>
            <person name="Barry K."/>
            <person name="Chen C."/>
            <person name="Wang M."/>
            <person name="Lipzen A."/>
            <person name="Daum C."/>
            <person name="Saski C.A."/>
            <person name="Payton A.C."/>
            <person name="Mcbreen J.C."/>
            <person name="Conrad R.E."/>
            <person name="Kollar L.M."/>
            <person name="Olsson S."/>
            <person name="Huttunen S."/>
            <person name="Landis J.B."/>
            <person name="Wickett N.J."/>
            <person name="Johnson M.G."/>
            <person name="Rensing S.A."/>
            <person name="Grimwood J."/>
            <person name="Schmutz J."/>
            <person name="Mcdaniel S.F."/>
        </authorList>
    </citation>
    <scope>NUCLEOTIDE SEQUENCE</scope>
    <source>
        <strain evidence="2">R40</strain>
    </source>
</reference>
<dbReference type="PANTHER" id="PTHR30345:SF0">
    <property type="entry name" value="DNA DAMAGE-REPAIR_TOLERATION PROTEIN DRT102"/>
    <property type="match status" value="1"/>
</dbReference>
<dbReference type="AlphaFoldDB" id="A0A8T0J8H5"/>
<dbReference type="SUPFAM" id="SSF51182">
    <property type="entry name" value="RmlC-like cupins"/>
    <property type="match status" value="1"/>
</dbReference>
<accession>A0A8T0J8H5</accession>
<dbReference type="InterPro" id="IPR003500">
    <property type="entry name" value="RpiB_LacA_LacB"/>
</dbReference>
<dbReference type="NCBIfam" id="TIGR00689">
    <property type="entry name" value="rpiB_lacA_lacB"/>
    <property type="match status" value="1"/>
</dbReference>
<keyword evidence="3" id="KW-1185">Reference proteome</keyword>
<sequence>MGEEAVSGRLERVVAGADGFGSALKDSLVEYLKEKGIEVVDLGVDKYYSVAVKVASELAKEKKSTPQGPISRGLLVCGTGVGVSIFANKFGGVYAAPCSSVDEAMNARSITNINVLTLGAKVSSVEEGKKIVDAWLETPFKAPCPASDGCPWNDEIQEFLDNSLQEMERISQAALEKEDVSLESSTSPSKDVGVVEKTSSIPRSPMALLNNLLETIKVAPSIDDTSNAGLHSEARAGVGLGLTAIHAPVSGSSAPRAGVGRGLTEIHAPISSQLSTAGSTADFGDDIVLATAKEVTEQVPEEKKEPAEEEVKHGCAICALASAREFEDVSIMPGGSWKIVREDPTSAVVRFKAGSVEPAHHHTFGHDLIVTYGKKTVWNLTTKEQFDLKSGDFLYTPAGDVHRVQYHEDTEFFIRWDGHWDILLDEDIETAKAALTTGPASSYKAALSS</sequence>
<dbReference type="InterPro" id="IPR014710">
    <property type="entry name" value="RmlC-like_jellyroll"/>
</dbReference>
<dbReference type="InterPro" id="IPR011051">
    <property type="entry name" value="RmlC_Cupin_sf"/>
</dbReference>
<feature type="region of interest" description="Disordered" evidence="1">
    <location>
        <begin position="177"/>
        <end position="198"/>
    </location>
</feature>
<name>A0A8T0J8H5_CERPU</name>
<dbReference type="Pfam" id="PF02502">
    <property type="entry name" value="LacAB_rpiB"/>
    <property type="match status" value="1"/>
</dbReference>
<dbReference type="Gene3D" id="3.40.1400.10">
    <property type="entry name" value="Sugar-phosphate isomerase, RpiB/LacA/LacB"/>
    <property type="match status" value="1"/>
</dbReference>
<dbReference type="Proteomes" id="UP000822688">
    <property type="component" value="Chromosome 1"/>
</dbReference>
<protein>
    <submittedName>
        <fullName evidence="2">Uncharacterized protein</fullName>
    </submittedName>
</protein>
<dbReference type="OrthoDB" id="2106730at2759"/>
<dbReference type="InterPro" id="IPR036569">
    <property type="entry name" value="RpiB_LacA_LacB_sf"/>
</dbReference>
<evidence type="ECO:0000313" key="2">
    <source>
        <dbReference type="EMBL" id="KAG0592214.1"/>
    </source>
</evidence>
<dbReference type="Gene3D" id="2.60.120.10">
    <property type="entry name" value="Jelly Rolls"/>
    <property type="match status" value="1"/>
</dbReference>
<dbReference type="PANTHER" id="PTHR30345">
    <property type="entry name" value="RIBOSE-5-PHOSPHATE ISOMERASE B"/>
    <property type="match status" value="1"/>
</dbReference>
<proteinExistence type="predicted"/>
<dbReference type="GO" id="GO:0005975">
    <property type="term" value="P:carbohydrate metabolic process"/>
    <property type="evidence" value="ECO:0007669"/>
    <property type="project" value="InterPro"/>
</dbReference>
<comment type="caution">
    <text evidence="2">The sequence shown here is derived from an EMBL/GenBank/DDBJ whole genome shotgun (WGS) entry which is preliminary data.</text>
</comment>
<dbReference type="GO" id="GO:0016853">
    <property type="term" value="F:isomerase activity"/>
    <property type="evidence" value="ECO:0007669"/>
    <property type="project" value="InterPro"/>
</dbReference>